<evidence type="ECO:0000256" key="1">
    <source>
        <dbReference type="SAM" id="Phobius"/>
    </source>
</evidence>
<comment type="caution">
    <text evidence="2">The sequence shown here is derived from an EMBL/GenBank/DDBJ whole genome shotgun (WGS) entry which is preliminary data.</text>
</comment>
<evidence type="ECO:0000313" key="2">
    <source>
        <dbReference type="EMBL" id="ETO08485.1"/>
    </source>
</evidence>
<organism evidence="2 3">
    <name type="scientific">Reticulomyxa filosa</name>
    <dbReference type="NCBI Taxonomy" id="46433"/>
    <lineage>
        <taxon>Eukaryota</taxon>
        <taxon>Sar</taxon>
        <taxon>Rhizaria</taxon>
        <taxon>Retaria</taxon>
        <taxon>Foraminifera</taxon>
        <taxon>Monothalamids</taxon>
        <taxon>Reticulomyxidae</taxon>
        <taxon>Reticulomyxa</taxon>
    </lineage>
</organism>
<protein>
    <submittedName>
        <fullName evidence="2">Uncharacterized protein</fullName>
    </submittedName>
</protein>
<evidence type="ECO:0000313" key="3">
    <source>
        <dbReference type="Proteomes" id="UP000023152"/>
    </source>
</evidence>
<reference evidence="2 3" key="1">
    <citation type="journal article" date="2013" name="Curr. Biol.">
        <title>The Genome of the Foraminiferan Reticulomyxa filosa.</title>
        <authorList>
            <person name="Glockner G."/>
            <person name="Hulsmann N."/>
            <person name="Schleicher M."/>
            <person name="Noegel A.A."/>
            <person name="Eichinger L."/>
            <person name="Gallinger C."/>
            <person name="Pawlowski J."/>
            <person name="Sierra R."/>
            <person name="Euteneuer U."/>
            <person name="Pillet L."/>
            <person name="Moustafa A."/>
            <person name="Platzer M."/>
            <person name="Groth M."/>
            <person name="Szafranski K."/>
            <person name="Schliwa M."/>
        </authorList>
    </citation>
    <scope>NUCLEOTIDE SEQUENCE [LARGE SCALE GENOMIC DNA]</scope>
</reference>
<keyword evidence="1" id="KW-0472">Membrane</keyword>
<dbReference type="EMBL" id="ASPP01024940">
    <property type="protein sequence ID" value="ETO08485.1"/>
    <property type="molecule type" value="Genomic_DNA"/>
</dbReference>
<sequence>KKKKKKKTTFFYFFFFKPKLLSFIKKKKKKKKDVLIAPLWIITSGVVILSLRVLYGSDNLRFYAVLTVFTMLPWMGVWYIRYLLRWIEMDDFFRIRAELMEGATMTVVITALYFVTALLNLALLQNPEKVRQRIHALIFFLFCTIWGQLLLFISTTLVVRRNDQYLQQRVTKKEHKTTHRLSHAIGGLDTTSKASPFPDSPVAGPVKHKQFEYNQNSTVAVTGNIHHFVDKKHFQFVMSSTMPEYIRHNRGLEIFANHLNHLQLGCFDCFFNVQIRIVQYAIALREFAMENLLFLVQLHQWKDHLQKKHMFCKYIKYINI</sequence>
<accession>X6M626</accession>
<feature type="transmembrane region" description="Helical" evidence="1">
    <location>
        <begin position="34"/>
        <end position="55"/>
    </location>
</feature>
<feature type="transmembrane region" description="Helical" evidence="1">
    <location>
        <begin position="136"/>
        <end position="159"/>
    </location>
</feature>
<name>X6M626_RETFI</name>
<feature type="transmembrane region" description="Helical" evidence="1">
    <location>
        <begin position="61"/>
        <end position="84"/>
    </location>
</feature>
<dbReference type="Proteomes" id="UP000023152">
    <property type="component" value="Unassembled WGS sequence"/>
</dbReference>
<keyword evidence="1" id="KW-1133">Transmembrane helix</keyword>
<keyword evidence="1" id="KW-0812">Transmembrane</keyword>
<gene>
    <name evidence="2" type="ORF">RFI_28903</name>
</gene>
<dbReference type="AlphaFoldDB" id="X6M626"/>
<feature type="non-terminal residue" evidence="2">
    <location>
        <position position="1"/>
    </location>
</feature>
<feature type="transmembrane region" description="Helical" evidence="1">
    <location>
        <begin position="105"/>
        <end position="124"/>
    </location>
</feature>
<keyword evidence="3" id="KW-1185">Reference proteome</keyword>
<proteinExistence type="predicted"/>